<comment type="similarity">
    <text evidence="12 13">Belongs to the TonB-dependent receptor family.</text>
</comment>
<dbReference type="Pfam" id="PF07715">
    <property type="entry name" value="Plug"/>
    <property type="match status" value="1"/>
</dbReference>
<dbReference type="Gene3D" id="2.40.170.20">
    <property type="entry name" value="TonB-dependent receptor, beta-barrel domain"/>
    <property type="match status" value="1"/>
</dbReference>
<dbReference type="Pfam" id="PF00593">
    <property type="entry name" value="TonB_dep_Rec_b-barrel"/>
    <property type="match status" value="1"/>
</dbReference>
<keyword evidence="3 12" id="KW-1134">Transmembrane beta strand</keyword>
<keyword evidence="5 12" id="KW-0812">Transmembrane</keyword>
<dbReference type="Gene3D" id="2.170.130.10">
    <property type="entry name" value="TonB-dependent receptor, plug domain"/>
    <property type="match status" value="1"/>
</dbReference>
<proteinExistence type="inferred from homology"/>
<evidence type="ECO:0000256" key="2">
    <source>
        <dbReference type="ARBA" id="ARBA00022448"/>
    </source>
</evidence>
<keyword evidence="7" id="KW-0408">Iron</keyword>
<comment type="subcellular location">
    <subcellularLocation>
        <location evidence="1 12">Cell outer membrane</location>
        <topology evidence="1 12">Multi-pass membrane protein</topology>
    </subcellularLocation>
</comment>
<keyword evidence="9 13" id="KW-0798">TonB box</keyword>
<keyword evidence="6" id="KW-0732">Signal</keyword>
<evidence type="ECO:0000256" key="1">
    <source>
        <dbReference type="ARBA" id="ARBA00004571"/>
    </source>
</evidence>
<keyword evidence="17" id="KW-1185">Reference proteome</keyword>
<dbReference type="GO" id="GO:0015344">
    <property type="term" value="F:siderophore uptake transmembrane transporter activity"/>
    <property type="evidence" value="ECO:0007669"/>
    <property type="project" value="TreeGrafter"/>
</dbReference>
<evidence type="ECO:0000259" key="14">
    <source>
        <dbReference type="Pfam" id="PF00593"/>
    </source>
</evidence>
<dbReference type="InterPro" id="IPR000531">
    <property type="entry name" value="Beta-barrel_TonB"/>
</dbReference>
<protein>
    <submittedName>
        <fullName evidence="16">TonB-dependent receptor</fullName>
    </submittedName>
</protein>
<evidence type="ECO:0000256" key="12">
    <source>
        <dbReference type="PROSITE-ProRule" id="PRU01360"/>
    </source>
</evidence>
<dbReference type="PROSITE" id="PS52016">
    <property type="entry name" value="TONB_DEPENDENT_REC_3"/>
    <property type="match status" value="1"/>
</dbReference>
<evidence type="ECO:0000259" key="15">
    <source>
        <dbReference type="Pfam" id="PF07715"/>
    </source>
</evidence>
<dbReference type="EMBL" id="BSDX01000001">
    <property type="protein sequence ID" value="GLI53689.1"/>
    <property type="molecule type" value="Genomic_DNA"/>
</dbReference>
<dbReference type="InterPro" id="IPR037066">
    <property type="entry name" value="Plug_dom_sf"/>
</dbReference>
<evidence type="ECO:0000256" key="10">
    <source>
        <dbReference type="ARBA" id="ARBA00023136"/>
    </source>
</evidence>
<evidence type="ECO:0000256" key="13">
    <source>
        <dbReference type="RuleBase" id="RU003357"/>
    </source>
</evidence>
<evidence type="ECO:0000256" key="6">
    <source>
        <dbReference type="ARBA" id="ARBA00022729"/>
    </source>
</evidence>
<gene>
    <name evidence="16" type="ORF">TISLANDTSLP1_13820</name>
</gene>
<evidence type="ECO:0000256" key="7">
    <source>
        <dbReference type="ARBA" id="ARBA00023004"/>
    </source>
</evidence>
<comment type="caution">
    <text evidence="16">The sequence shown here is derived from an EMBL/GenBank/DDBJ whole genome shotgun (WGS) entry which is preliminary data.</text>
</comment>
<evidence type="ECO:0000313" key="16">
    <source>
        <dbReference type="EMBL" id="GLI53689.1"/>
    </source>
</evidence>
<dbReference type="PANTHER" id="PTHR32552:SF89">
    <property type="entry name" value="CATECHOLATE SIDEROPHORE RECEPTOR FIU"/>
    <property type="match status" value="1"/>
</dbReference>
<evidence type="ECO:0000256" key="8">
    <source>
        <dbReference type="ARBA" id="ARBA00023065"/>
    </source>
</evidence>
<dbReference type="SUPFAM" id="SSF56935">
    <property type="entry name" value="Porins"/>
    <property type="match status" value="1"/>
</dbReference>
<dbReference type="InterPro" id="IPR036942">
    <property type="entry name" value="Beta-barrel_TonB_sf"/>
</dbReference>
<organism evidence="16 17">
    <name type="scientific">Thermodesulfovibrio yellowstonii</name>
    <dbReference type="NCBI Taxonomy" id="28262"/>
    <lineage>
        <taxon>Bacteria</taxon>
        <taxon>Pseudomonadati</taxon>
        <taxon>Nitrospirota</taxon>
        <taxon>Thermodesulfovibrionia</taxon>
        <taxon>Thermodesulfovibrionales</taxon>
        <taxon>Thermodesulfovibrionaceae</taxon>
        <taxon>Thermodesulfovibrio</taxon>
    </lineage>
</organism>
<evidence type="ECO:0000313" key="17">
    <source>
        <dbReference type="Proteomes" id="UP001144297"/>
    </source>
</evidence>
<sequence length="752" mass="85414">MIYSLMFVLGFIFYFFNNALAEQQETRLPEMVVTGEKIVVPTKQTGETVYTGTEVTTRGIELSGEKGKTSVYEAISLLPGVVFESSDANNLATEQTNVRIRGVRGYLGAMTVEGIPNYGGNPMGPRAYIYDLENFESIAVYKGAVPADLGSGVGNRAGAIELRPLWAEEKFGARISQSVGSFEYKRTFLRLDSGKIGPPDTRFSLSYSFTGEDKWKGPGEIGPRDNFNLTLVQPIGKNLEIKIWGNFNEIKHHKYRYLSYDQTKDLDKYYRLDFNESLTGVPAQDYLYYEFNREYHKNRDLFASITVTISENIKIVLKPYISKEDAKIWDGSDKISSKIDGSQQSKPGVQQRTRDIERKGIITELSIDFKNIKISGGYHYESSDMNIYTQNYWIRNDGTLRYLGYGVFATTGTTYVNSPYLKVAGTIDKFNWQAGIKYFRFEDSDSDGYTTEYPGGVPTLVRAPDLDRKAKTYDIWLPTAGVSYMFSESLETYLSYGRNFIRPYAYMPLINTYNRLRTQFQTAGITLNDLFEGYNIEQSDNIDIGLRFRKDFIEINPTVFVSKHKNLLTTVTDKRVTDTSTGKPVNYQQNIGKAKGYGFEVGTNVFVSDWLTFYFNPTFNHLTYDDNITYSGTTLSTDGKQVVDVSKWTAISGLILKYRDFEIVPQMRYIGKRYGDCEHKEEIPSYTVFDLKLSYSKEKIGMLRALKFSLEFDNILNKKYVSVINAMDDAVSGTTYGVGAPFTMRGAISFTF</sequence>
<keyword evidence="10 12" id="KW-0472">Membrane</keyword>
<dbReference type="InterPro" id="IPR039426">
    <property type="entry name" value="TonB-dep_rcpt-like"/>
</dbReference>
<evidence type="ECO:0000256" key="4">
    <source>
        <dbReference type="ARBA" id="ARBA00022496"/>
    </source>
</evidence>
<evidence type="ECO:0000256" key="11">
    <source>
        <dbReference type="ARBA" id="ARBA00023237"/>
    </source>
</evidence>
<feature type="domain" description="TonB-dependent receptor plug" evidence="15">
    <location>
        <begin position="64"/>
        <end position="152"/>
    </location>
</feature>
<keyword evidence="16" id="KW-0675">Receptor</keyword>
<name>A0A9W6LKJ4_9BACT</name>
<dbReference type="AlphaFoldDB" id="A0A9W6LKJ4"/>
<accession>A0A9W6LKJ4</accession>
<evidence type="ECO:0000256" key="9">
    <source>
        <dbReference type="ARBA" id="ARBA00023077"/>
    </source>
</evidence>
<keyword evidence="4" id="KW-0410">Iron transport</keyword>
<feature type="domain" description="TonB-dependent receptor-like beta-barrel" evidence="14">
    <location>
        <begin position="252"/>
        <end position="715"/>
    </location>
</feature>
<dbReference type="PANTHER" id="PTHR32552">
    <property type="entry name" value="FERRICHROME IRON RECEPTOR-RELATED"/>
    <property type="match status" value="1"/>
</dbReference>
<dbReference type="InterPro" id="IPR012910">
    <property type="entry name" value="Plug_dom"/>
</dbReference>
<reference evidence="16" key="1">
    <citation type="submission" date="2022-12" db="EMBL/GenBank/DDBJ databases">
        <title>Reference genome sequencing for broad-spectrum identification of bacterial and archaeal isolates by mass spectrometry.</title>
        <authorList>
            <person name="Sekiguchi Y."/>
            <person name="Tourlousse D.M."/>
        </authorList>
    </citation>
    <scope>NUCLEOTIDE SEQUENCE</scope>
    <source>
        <strain evidence="16">TSL-P1</strain>
    </source>
</reference>
<keyword evidence="2 12" id="KW-0813">Transport</keyword>
<dbReference type="GO" id="GO:0009279">
    <property type="term" value="C:cell outer membrane"/>
    <property type="evidence" value="ECO:0007669"/>
    <property type="project" value="UniProtKB-SubCell"/>
</dbReference>
<keyword evidence="8" id="KW-0406">Ion transport</keyword>
<keyword evidence="11 12" id="KW-0998">Cell outer membrane</keyword>
<dbReference type="Proteomes" id="UP001144297">
    <property type="component" value="Unassembled WGS sequence"/>
</dbReference>
<evidence type="ECO:0000256" key="3">
    <source>
        <dbReference type="ARBA" id="ARBA00022452"/>
    </source>
</evidence>
<evidence type="ECO:0000256" key="5">
    <source>
        <dbReference type="ARBA" id="ARBA00022692"/>
    </source>
</evidence>